<protein>
    <submittedName>
        <fullName evidence="3">Uncharacterized protein</fullName>
    </submittedName>
</protein>
<feature type="coiled-coil region" evidence="1">
    <location>
        <begin position="211"/>
        <end position="252"/>
    </location>
</feature>
<feature type="compositionally biased region" description="Basic residues" evidence="2">
    <location>
        <begin position="1155"/>
        <end position="1167"/>
    </location>
</feature>
<feature type="compositionally biased region" description="Basic and acidic residues" evidence="2">
    <location>
        <begin position="128"/>
        <end position="138"/>
    </location>
</feature>
<evidence type="ECO:0000256" key="2">
    <source>
        <dbReference type="SAM" id="MobiDB-lite"/>
    </source>
</evidence>
<organism evidence="3">
    <name type="scientific">Grammatophora oceanica</name>
    <dbReference type="NCBI Taxonomy" id="210454"/>
    <lineage>
        <taxon>Eukaryota</taxon>
        <taxon>Sar</taxon>
        <taxon>Stramenopiles</taxon>
        <taxon>Ochrophyta</taxon>
        <taxon>Bacillariophyta</taxon>
        <taxon>Fragilariophyceae</taxon>
        <taxon>Fragilariophycidae</taxon>
        <taxon>Rhabdonematales</taxon>
        <taxon>Grammatophoraceae</taxon>
        <taxon>Grammatophora</taxon>
    </lineage>
</organism>
<sequence>MRDSMADTDSQVLREQVAMADGNDDANALRKSLAVSQSKLSKARKEIKKLRRLLAEEEKEKELEERSKDTFSKKLLAADFECEDLRKELKSAQSELVKAQSDVEEMRKIVDEVETAKDTLSKQLQDAQAEKEKAKAALEEAQSDLSKTLEDLDETKKFIEQATTIGNSSAATDDEKQKLRKDLAAAHSNLSKGRNVLEYMKKVVAESEKVASEERRAKGSVSKQLADLEDEKEAVSEKLAVAESELAKSQTELQGARVVIQELNSVAKTGRSLSGENVGSDSADDIERLREELEATKDNLFKALVDLSQTRESYDEAARLASEERIAKDAHSNELVALQKEKDRLIQDLDSSMTTLAATQADLEGLRKGSSFHEAQSERESELQSELQLARSNYYKVQSELEEARSMFAEAEKIATDEITLKDARAKELDALRAENEKLEKELASSQANRSLIEAELEEVKSNLALVESKVEKLHGLSAPHLSEENDRMMSEMSLVESKLSQTQMELEETRVLLAEAEGRLANVMKTKDVHATQAEEINAEKEILVAEMTCLRSNLLLARSELESVRRGGAVEKKSKSVTFQLSADPVKKEDVQRELGEALSELSKALSDVEDSRKLVEEAEKKAEQRAEDMYSEKLSVLQEEKDALQKSLALTRTSLAKTRSDLENTRNEVEELENRLQVEKSELQKDLSQAQANLAKAWSNVEEMSYEVAYSENRRQVEREYSQKDLSTAETSLAKVQSDLEKIREDGVDTDTESRIQTMRTDYESRLVGQLPLVATEAEFERTLAESLADLRGGLLMERDHTVTSLEQNLQDKEDELEDTLDTVEAIKQSFAIQIETAKLEATMEKGRVEAEHATEVMELKKEIELLQAAAANDVDRLTRKLEDAHEKDLRKKLAELNSVIMEQDLTLAKLREEVLSERVELYKTCRNEYEEELKSAIREVVTMYDNVAIDLKQREESEREEKAAKEIAKLRKEVDVVRRDRVKMGSQLKALMAVQSKSDEEADISPTANSRDAGIPAMVSVPPSSKRPSPLTPVTSDMPRSTDKKVRNSPGKKKAPNEKRKNSKIRRPQSMTMHKLSSIMNKKYTRMPSDFVSERAGSPFSVGESEKPASASRAVMQSGSSRRVFVPRKSSRKSPSKSMKSKITVVDSPARRPKRNKRQVADV</sequence>
<name>A0A7S1VJ72_9STRA</name>
<accession>A0A7S1VJ72</accession>
<evidence type="ECO:0000313" key="3">
    <source>
        <dbReference type="EMBL" id="CAD9301793.1"/>
    </source>
</evidence>
<proteinExistence type="predicted"/>
<gene>
    <name evidence="3" type="ORF">GOCE00092_LOCUS22117</name>
</gene>
<feature type="region of interest" description="Disordered" evidence="2">
    <location>
        <begin position="998"/>
        <end position="1167"/>
    </location>
</feature>
<feature type="compositionally biased region" description="Basic residues" evidence="2">
    <location>
        <begin position="1129"/>
        <end position="1139"/>
    </location>
</feature>
<feature type="compositionally biased region" description="Low complexity" evidence="2">
    <location>
        <begin position="1023"/>
        <end position="1033"/>
    </location>
</feature>
<reference evidence="3" key="1">
    <citation type="submission" date="2021-01" db="EMBL/GenBank/DDBJ databases">
        <authorList>
            <person name="Corre E."/>
            <person name="Pelletier E."/>
            <person name="Niang G."/>
            <person name="Scheremetjew M."/>
            <person name="Finn R."/>
            <person name="Kale V."/>
            <person name="Holt S."/>
            <person name="Cochrane G."/>
            <person name="Meng A."/>
            <person name="Brown T."/>
            <person name="Cohen L."/>
        </authorList>
    </citation>
    <scope>NUCLEOTIDE SEQUENCE</scope>
    <source>
        <strain evidence="3">CCMP 410</strain>
    </source>
</reference>
<feature type="coiled-coil region" evidence="1">
    <location>
        <begin position="590"/>
        <end position="696"/>
    </location>
</feature>
<feature type="coiled-coil region" evidence="1">
    <location>
        <begin position="806"/>
        <end position="984"/>
    </location>
</feature>
<feature type="coiled-coil region" evidence="1">
    <location>
        <begin position="500"/>
        <end position="555"/>
    </location>
</feature>
<dbReference type="AlphaFoldDB" id="A0A7S1VJ72"/>
<feature type="coiled-coil region" evidence="1">
    <location>
        <begin position="283"/>
        <end position="348"/>
    </location>
</feature>
<dbReference type="EMBL" id="HBGK01042219">
    <property type="protein sequence ID" value="CAD9301793.1"/>
    <property type="molecule type" value="Transcribed_RNA"/>
</dbReference>
<feature type="region of interest" description="Disordered" evidence="2">
    <location>
        <begin position="121"/>
        <end position="146"/>
    </location>
</feature>
<keyword evidence="1" id="KW-0175">Coiled coil</keyword>
<feature type="coiled-coil region" evidence="1">
    <location>
        <begin position="422"/>
        <end position="470"/>
    </location>
</feature>
<evidence type="ECO:0000256" key="1">
    <source>
        <dbReference type="SAM" id="Coils"/>
    </source>
</evidence>